<reference evidence="5 6" key="1">
    <citation type="journal article" date="2020" name="Cell">
        <title>Large-Scale Comparative Analyses of Tick Genomes Elucidate Their Genetic Diversity and Vector Capacities.</title>
        <authorList>
            <consortium name="Tick Genome and Microbiome Consortium (TIGMIC)"/>
            <person name="Jia N."/>
            <person name="Wang J."/>
            <person name="Shi W."/>
            <person name="Du L."/>
            <person name="Sun Y."/>
            <person name="Zhan W."/>
            <person name="Jiang J.F."/>
            <person name="Wang Q."/>
            <person name="Zhang B."/>
            <person name="Ji P."/>
            <person name="Bell-Sakyi L."/>
            <person name="Cui X.M."/>
            <person name="Yuan T.T."/>
            <person name="Jiang B.G."/>
            <person name="Yang W.F."/>
            <person name="Lam T.T."/>
            <person name="Chang Q.C."/>
            <person name="Ding S.J."/>
            <person name="Wang X.J."/>
            <person name="Zhu J.G."/>
            <person name="Ruan X.D."/>
            <person name="Zhao L."/>
            <person name="Wei J.T."/>
            <person name="Ye R.Z."/>
            <person name="Que T.C."/>
            <person name="Du C.H."/>
            <person name="Zhou Y.H."/>
            <person name="Cheng J.X."/>
            <person name="Dai P.F."/>
            <person name="Guo W.B."/>
            <person name="Han X.H."/>
            <person name="Huang E.J."/>
            <person name="Li L.F."/>
            <person name="Wei W."/>
            <person name="Gao Y.C."/>
            <person name="Liu J.Z."/>
            <person name="Shao H.Z."/>
            <person name="Wang X."/>
            <person name="Wang C.C."/>
            <person name="Yang T.C."/>
            <person name="Huo Q.B."/>
            <person name="Li W."/>
            <person name="Chen H.Y."/>
            <person name="Chen S.E."/>
            <person name="Zhou L.G."/>
            <person name="Ni X.B."/>
            <person name="Tian J.H."/>
            <person name="Sheng Y."/>
            <person name="Liu T."/>
            <person name="Pan Y.S."/>
            <person name="Xia L.Y."/>
            <person name="Li J."/>
            <person name="Zhao F."/>
            <person name="Cao W.C."/>
        </authorList>
    </citation>
    <scope>NUCLEOTIDE SEQUENCE [LARGE SCALE GENOMIC DNA]</scope>
    <source>
        <strain evidence="5">HaeL-2018</strain>
    </source>
</reference>
<dbReference type="OMA" id="QSWISQV"/>
<evidence type="ECO:0000256" key="1">
    <source>
        <dbReference type="ARBA" id="ARBA00007357"/>
    </source>
</evidence>
<dbReference type="InterPro" id="IPR024079">
    <property type="entry name" value="MetalloPept_cat_dom_sf"/>
</dbReference>
<dbReference type="GO" id="GO:0016485">
    <property type="term" value="P:protein processing"/>
    <property type="evidence" value="ECO:0007669"/>
    <property type="project" value="TreeGrafter"/>
</dbReference>
<name>A0A9J6GMY9_HAELO</name>
<evidence type="ECO:0000313" key="6">
    <source>
        <dbReference type="Proteomes" id="UP000821853"/>
    </source>
</evidence>
<dbReference type="Pfam" id="PF05649">
    <property type="entry name" value="Peptidase_M13_N"/>
    <property type="match status" value="1"/>
</dbReference>
<dbReference type="InterPro" id="IPR008753">
    <property type="entry name" value="Peptidase_M13_N"/>
</dbReference>
<feature type="region of interest" description="Disordered" evidence="2">
    <location>
        <begin position="386"/>
        <end position="412"/>
    </location>
</feature>
<organism evidence="5 6">
    <name type="scientific">Haemaphysalis longicornis</name>
    <name type="common">Bush tick</name>
    <dbReference type="NCBI Taxonomy" id="44386"/>
    <lineage>
        <taxon>Eukaryota</taxon>
        <taxon>Metazoa</taxon>
        <taxon>Ecdysozoa</taxon>
        <taxon>Arthropoda</taxon>
        <taxon>Chelicerata</taxon>
        <taxon>Arachnida</taxon>
        <taxon>Acari</taxon>
        <taxon>Parasitiformes</taxon>
        <taxon>Ixodida</taxon>
        <taxon>Ixodoidea</taxon>
        <taxon>Ixodidae</taxon>
        <taxon>Haemaphysalinae</taxon>
        <taxon>Haemaphysalis</taxon>
    </lineage>
</organism>
<dbReference type="Proteomes" id="UP000821853">
    <property type="component" value="Unassembled WGS sequence"/>
</dbReference>
<feature type="region of interest" description="Disordered" evidence="2">
    <location>
        <begin position="291"/>
        <end position="310"/>
    </location>
</feature>
<evidence type="ECO:0000256" key="2">
    <source>
        <dbReference type="SAM" id="MobiDB-lite"/>
    </source>
</evidence>
<dbReference type="OrthoDB" id="6516461at2759"/>
<dbReference type="GO" id="GO:0004222">
    <property type="term" value="F:metalloendopeptidase activity"/>
    <property type="evidence" value="ECO:0007669"/>
    <property type="project" value="InterPro"/>
</dbReference>
<dbReference type="SUPFAM" id="SSF55486">
    <property type="entry name" value="Metalloproteases ('zincins'), catalytic domain"/>
    <property type="match status" value="1"/>
</dbReference>
<dbReference type="Gene3D" id="3.40.390.10">
    <property type="entry name" value="Collagenase (Catalytic Domain)"/>
    <property type="match status" value="1"/>
</dbReference>
<feature type="compositionally biased region" description="Basic and acidic residues" evidence="2">
    <location>
        <begin position="218"/>
        <end position="228"/>
    </location>
</feature>
<feature type="domain" description="Peptidase M13 N-terminal" evidence="4">
    <location>
        <begin position="531"/>
        <end position="862"/>
    </location>
</feature>
<evidence type="ECO:0000313" key="5">
    <source>
        <dbReference type="EMBL" id="KAH9376779.1"/>
    </source>
</evidence>
<dbReference type="VEuPathDB" id="VectorBase:HLOH_055805"/>
<accession>A0A9J6GMY9</accession>
<dbReference type="GO" id="GO:0005886">
    <property type="term" value="C:plasma membrane"/>
    <property type="evidence" value="ECO:0007669"/>
    <property type="project" value="TreeGrafter"/>
</dbReference>
<sequence>MNIFKKKRHSKGKRGRKSTRGQDPQMVKIPTRSVESDAAPASSSMFTRNETVNLDQNFTSTVEEGPTHTTSTLRRPRSKIRLNLRRKRSRTQREDPPALAPSIQDYKDASTGPSAAAHLSDQRDSRSLTASLARPIRKHLLGLSRGGKRKRQDILPDGNRDSAQSQLQVTGPDQARSQELSQPETNRSSSRPLKCAQSSAATLARESTDSSARVPAKKLGDHSSRRDEQVMVEPRIPSINAVQQAMRCSASEVSTAAAAEANNHAEIEDVTLAKEDVSNVSNTGVSASAARKTCPTLSPDSTPSVQSKARSLGQSWISQVSREMACVRSPQKSSFLMMFKEELAGNSLEKTAKEPASGGCPDVEKGPEVTSEITWACEDSEELTAACQSSVQPTPTRQSSQHLKGPRQTNKKTRVTVAKLMDNITEISDVPLLACSPFQRAHPPSRTRISAPRDSGGGGRCGESVLLLVLPVLVIPVLILLSFLIAFLLPRKPARNKTRLPDQLAAACSGNVACVRAVHAMADSMDLTADPCSEFERFTCGNWRARNPRRSSYRREMMRTYTRRIHEALLLRISAPSGSLARRSHHEANGGTSNMAAFYGSCLAFLEASAQQNATVTDVINAMRLHPCREAPGNESAEQTAFQGLLEFIVTTSFRSGLASVASVSSRGGSTYLDMGETLNSTFGSVAVVEEFLNATYGDFTDDNYATCALQSLDHRAHKWRSQVNKSSPFVPTTLGELRPTFPNITWEHALNSMGDGRAYQSFSVVYTRGMREVSEVMALLSKDSLQRACVYASTVLLAQVMKYAYIFWGDWANNRTFVERVETCLGVAGSFFKDLLPRWIATALIPNGTADALRDTVEKLKHGALHSPVYEDMAWINGSDFMALNVTVVGESRLTDIGGRQRTAPAPTDYSEQFLLNVVRASRDHVGVDYDEGAAERQLKGEISFFQLDGQPFVAVPANYLIADAFIGDESAASLDYASIGVRLLLDWVVDKTGPEAGTASQSTPLGRRVRCVRDSASALFGRQVGDEEGQLLVFADWALHVASMSAEAHRQNRIGDASAVGSAEEVVEDTALRTISRKLFYLRSCHTLCGEEGALAGACRFSTAHSRDFAEAFGCRLQRVTKC</sequence>
<feature type="transmembrane region" description="Helical" evidence="3">
    <location>
        <begin position="465"/>
        <end position="489"/>
    </location>
</feature>
<evidence type="ECO:0000256" key="3">
    <source>
        <dbReference type="SAM" id="Phobius"/>
    </source>
</evidence>
<evidence type="ECO:0000259" key="4">
    <source>
        <dbReference type="Pfam" id="PF05649"/>
    </source>
</evidence>
<feature type="compositionally biased region" description="Polar residues" evidence="2">
    <location>
        <begin position="41"/>
        <end position="73"/>
    </location>
</feature>
<gene>
    <name evidence="5" type="ORF">HPB48_017879</name>
</gene>
<keyword evidence="3" id="KW-0812">Transmembrane</keyword>
<feature type="compositionally biased region" description="Polar residues" evidence="2">
    <location>
        <begin position="386"/>
        <end position="402"/>
    </location>
</feature>
<feature type="compositionally biased region" description="Polar residues" evidence="2">
    <location>
        <begin position="161"/>
        <end position="201"/>
    </location>
</feature>
<feature type="compositionally biased region" description="Basic residues" evidence="2">
    <location>
        <begin position="135"/>
        <end position="151"/>
    </location>
</feature>
<dbReference type="Gene3D" id="1.10.1380.10">
    <property type="entry name" value="Neutral endopeptidase , domain2"/>
    <property type="match status" value="1"/>
</dbReference>
<dbReference type="PANTHER" id="PTHR11733:SF241">
    <property type="entry name" value="GH26575P-RELATED"/>
    <property type="match status" value="1"/>
</dbReference>
<dbReference type="PROSITE" id="PS51885">
    <property type="entry name" value="NEPRILYSIN"/>
    <property type="match status" value="1"/>
</dbReference>
<keyword evidence="3" id="KW-0472">Membrane</keyword>
<dbReference type="InterPro" id="IPR042089">
    <property type="entry name" value="Peptidase_M13_dom_2"/>
</dbReference>
<dbReference type="InterPro" id="IPR000718">
    <property type="entry name" value="Peptidase_M13"/>
</dbReference>
<dbReference type="EMBL" id="JABSTR010000008">
    <property type="protein sequence ID" value="KAH9376779.1"/>
    <property type="molecule type" value="Genomic_DNA"/>
</dbReference>
<feature type="compositionally biased region" description="Basic residues" evidence="2">
    <location>
        <begin position="74"/>
        <end position="90"/>
    </location>
</feature>
<feature type="compositionally biased region" description="Basic residues" evidence="2">
    <location>
        <begin position="1"/>
        <end position="19"/>
    </location>
</feature>
<dbReference type="PANTHER" id="PTHR11733">
    <property type="entry name" value="ZINC METALLOPROTEASE FAMILY M13 NEPRILYSIN-RELATED"/>
    <property type="match status" value="1"/>
</dbReference>
<protein>
    <recommendedName>
        <fullName evidence="4">Peptidase M13 N-terminal domain-containing protein</fullName>
    </recommendedName>
</protein>
<comment type="similarity">
    <text evidence="1">Belongs to the peptidase M13 family.</text>
</comment>
<feature type="region of interest" description="Disordered" evidence="2">
    <location>
        <begin position="1"/>
        <end position="228"/>
    </location>
</feature>
<proteinExistence type="inferred from homology"/>
<comment type="caution">
    <text evidence="5">The sequence shown here is derived from an EMBL/GenBank/DDBJ whole genome shotgun (WGS) entry which is preliminary data.</text>
</comment>
<keyword evidence="6" id="KW-1185">Reference proteome</keyword>
<keyword evidence="3" id="KW-1133">Transmembrane helix</keyword>
<dbReference type="AlphaFoldDB" id="A0A9J6GMY9"/>
<feature type="compositionally biased region" description="Polar residues" evidence="2">
    <location>
        <begin position="295"/>
        <end position="310"/>
    </location>
</feature>